<reference evidence="9 10" key="1">
    <citation type="journal article" date="2018" name="Mol. Plant">
        <title>The genome of Artemisia annua provides insight into the evolution of Asteraceae family and artemisinin biosynthesis.</title>
        <authorList>
            <person name="Shen Q."/>
            <person name="Zhang L."/>
            <person name="Liao Z."/>
            <person name="Wang S."/>
            <person name="Yan T."/>
            <person name="Shi P."/>
            <person name="Liu M."/>
            <person name="Fu X."/>
            <person name="Pan Q."/>
            <person name="Wang Y."/>
            <person name="Lv Z."/>
            <person name="Lu X."/>
            <person name="Zhang F."/>
            <person name="Jiang W."/>
            <person name="Ma Y."/>
            <person name="Chen M."/>
            <person name="Hao X."/>
            <person name="Li L."/>
            <person name="Tang Y."/>
            <person name="Lv G."/>
            <person name="Zhou Y."/>
            <person name="Sun X."/>
            <person name="Brodelius P.E."/>
            <person name="Rose J.K.C."/>
            <person name="Tang K."/>
        </authorList>
    </citation>
    <scope>NUCLEOTIDE SEQUENCE [LARGE SCALE GENOMIC DNA]</scope>
    <source>
        <strain evidence="10">cv. Huhao1</strain>
        <tissue evidence="9">Leaf</tissue>
    </source>
</reference>
<comment type="caution">
    <text evidence="9">The sequence shown here is derived from an EMBL/GenBank/DDBJ whole genome shotgun (WGS) entry which is preliminary data.</text>
</comment>
<feature type="region of interest" description="Disordered" evidence="7">
    <location>
        <begin position="817"/>
        <end position="889"/>
    </location>
</feature>
<evidence type="ECO:0000256" key="2">
    <source>
        <dbReference type="ARBA" id="ARBA00022723"/>
    </source>
</evidence>
<dbReference type="AlphaFoldDB" id="A0A2U1LTJ9"/>
<evidence type="ECO:0000313" key="9">
    <source>
        <dbReference type="EMBL" id="PWA52332.1"/>
    </source>
</evidence>
<dbReference type="InterPro" id="IPR013083">
    <property type="entry name" value="Znf_RING/FYVE/PHD"/>
</dbReference>
<keyword evidence="4" id="KW-0863">Zinc-finger</keyword>
<dbReference type="InterPro" id="IPR001965">
    <property type="entry name" value="Znf_PHD"/>
</dbReference>
<feature type="region of interest" description="Disordered" evidence="7">
    <location>
        <begin position="948"/>
        <end position="978"/>
    </location>
</feature>
<keyword evidence="5" id="KW-0862">Zinc</keyword>
<dbReference type="InterPro" id="IPR022702">
    <property type="entry name" value="Cytosine_MeTrfase1_RFD"/>
</dbReference>
<dbReference type="InterPro" id="IPR055197">
    <property type="entry name" value="PHDvar_NSD"/>
</dbReference>
<evidence type="ECO:0000313" key="10">
    <source>
        <dbReference type="Proteomes" id="UP000245207"/>
    </source>
</evidence>
<feature type="compositionally biased region" description="Acidic residues" evidence="7">
    <location>
        <begin position="273"/>
        <end position="321"/>
    </location>
</feature>
<dbReference type="GO" id="GO:0006338">
    <property type="term" value="P:chromatin remodeling"/>
    <property type="evidence" value="ECO:0007669"/>
    <property type="project" value="UniProtKB-ARBA"/>
</dbReference>
<dbReference type="GO" id="GO:0005634">
    <property type="term" value="C:nucleus"/>
    <property type="evidence" value="ECO:0007669"/>
    <property type="project" value="UniProtKB-SubCell"/>
</dbReference>
<organism evidence="9 10">
    <name type="scientific">Artemisia annua</name>
    <name type="common">Sweet wormwood</name>
    <dbReference type="NCBI Taxonomy" id="35608"/>
    <lineage>
        <taxon>Eukaryota</taxon>
        <taxon>Viridiplantae</taxon>
        <taxon>Streptophyta</taxon>
        <taxon>Embryophyta</taxon>
        <taxon>Tracheophyta</taxon>
        <taxon>Spermatophyta</taxon>
        <taxon>Magnoliopsida</taxon>
        <taxon>eudicotyledons</taxon>
        <taxon>Gunneridae</taxon>
        <taxon>Pentapetalae</taxon>
        <taxon>asterids</taxon>
        <taxon>campanulids</taxon>
        <taxon>Asterales</taxon>
        <taxon>Asteraceae</taxon>
        <taxon>Asteroideae</taxon>
        <taxon>Anthemideae</taxon>
        <taxon>Artemisiinae</taxon>
        <taxon>Artemisia</taxon>
    </lineage>
</organism>
<dbReference type="InterPro" id="IPR055198">
    <property type="entry name" value="NSD_PHD"/>
</dbReference>
<dbReference type="OrthoDB" id="21264at2759"/>
<keyword evidence="3" id="KW-0677">Repeat</keyword>
<dbReference type="Pfam" id="PF23004">
    <property type="entry name" value="PHDvar_NSD"/>
    <property type="match status" value="1"/>
</dbReference>
<feature type="domain" description="Zinc finger PHD-type" evidence="8">
    <location>
        <begin position="451"/>
        <end position="519"/>
    </location>
</feature>
<gene>
    <name evidence="9" type="ORF">CTI12_AA281210</name>
</gene>
<dbReference type="GO" id="GO:0008270">
    <property type="term" value="F:zinc ion binding"/>
    <property type="evidence" value="ECO:0007669"/>
    <property type="project" value="UniProtKB-KW"/>
</dbReference>
<feature type="compositionally biased region" description="Basic and acidic residues" evidence="7">
    <location>
        <begin position="837"/>
        <end position="852"/>
    </location>
</feature>
<feature type="compositionally biased region" description="Basic and acidic residues" evidence="7">
    <location>
        <begin position="769"/>
        <end position="784"/>
    </location>
</feature>
<dbReference type="PANTHER" id="PTHR46235:SF3">
    <property type="entry name" value="PHD FINGER-CONTAINING PROTEIN DDB_G0268158"/>
    <property type="match status" value="1"/>
</dbReference>
<feature type="domain" description="Zinc finger PHD-type" evidence="8">
    <location>
        <begin position="385"/>
        <end position="450"/>
    </location>
</feature>
<proteinExistence type="predicted"/>
<dbReference type="CDD" id="cd15565">
    <property type="entry name" value="PHD2_NSD"/>
    <property type="match status" value="1"/>
</dbReference>
<dbReference type="Proteomes" id="UP000245207">
    <property type="component" value="Unassembled WGS sequence"/>
</dbReference>
<feature type="compositionally biased region" description="Basic and acidic residues" evidence="7">
    <location>
        <begin position="261"/>
        <end position="272"/>
    </location>
</feature>
<dbReference type="Pfam" id="PF12047">
    <property type="entry name" value="DNMT1-RFD"/>
    <property type="match status" value="1"/>
</dbReference>
<keyword evidence="2" id="KW-0479">Metal-binding</keyword>
<dbReference type="STRING" id="35608.A0A2U1LTJ9"/>
<feature type="region of interest" description="Disordered" evidence="7">
    <location>
        <begin position="769"/>
        <end position="796"/>
    </location>
</feature>
<evidence type="ECO:0000259" key="8">
    <source>
        <dbReference type="SMART" id="SM00249"/>
    </source>
</evidence>
<sequence>MLRGPKLRLGLAAALKSVIVNGGDETHLRELVEMVPALRALRLQFMHGVGVANLATLDDDEEAFQDIISNYSFYDEFDEPVSFIELPIRWSNGESSYDNKNQIYLTGTIDYGLQRLHKQVKAWKYECLKEKPEISVLSKDNVWIKLQKPRKSYESMIRTILITVHCLCFCKGRPEASSSSLWNYLYKIFSLYDVRPLEDDLIGHLYFIGEAVKRDKTLQKSKFLASFLEGKRRKKKAFDPNDETIFKPSFIVDDAKDESDTYKVTTKEAKDNESEDEDDNESEDEDDNESEDEDDNESEDEDDNESEVEDDHEHEDEDDNDDVCAICDDGGNLTCCDGKCLRSFHATVESAEAAKSKCISLCLPAQKVKGSQPFVCLNCTHEQHQCFACGELGSSNKSSAEVFRCSSETCGHFYHPKCVAKLIQDESDTRAVFLEEKIAGGESFICPVHKCHKCKQEENEKVRGLQFAICRRCPTSYHRKCLPRNIVFGKDDDDESVVARAWNGLLPKSRALIFCLKHEIDLELHTPVRNIKFPEIGHTKKKVSINEEVSYSDYTTSEIRVEKASSSVRPVDISRKRFITLCGPEPIKKQRLNDYEKPFKKFVPVRSFGHSSTIVEKWKNSNIAVAQQHGHISEVQELLLSENVEVFDLQVENPEIVSEKDTSQTIEKAENLKSSKYIAIAQQHGHISTVQGPLLSDEHVEAFDLPLENREIVSEKNTSQTTEKVEDCKSSKFIAVAQQQGPISKVQEPLLSESVATFDLPVKNHEVVGEKDTSRKTAEVENRKSSKHIATVQQHGHISKIQVQSLSDENVEAFDLPVENRESVSEKDTTSQTAEEMETRVSKELPISDRYVHLSNSPVKICKSNGEKNPGQTTKKRENRNSRKRRRRSKCIAIAQQNAHISKIQEPTIPDKFVHPFNSQVKNCDLNVEKDVNQTTTKAVASTLIRSQKESSRCDRSNSHNNIATRDASATDAQPYHKSRILNDDVHFRGYERENGYHDNRSYIREAYNEYPDKPGYNSKAYNKYYDRYHHDRISTPVIQRYTPKLDEGNHKWMENRRTWSYDDYDHHRHGCDPRMYANAFASGPSPQGPYLNSSNGWIDERMYY</sequence>
<evidence type="ECO:0000256" key="6">
    <source>
        <dbReference type="ARBA" id="ARBA00023242"/>
    </source>
</evidence>
<dbReference type="CDD" id="cd15566">
    <property type="entry name" value="PHD3_NSD"/>
    <property type="match status" value="1"/>
</dbReference>
<name>A0A2U1LTJ9_ARTAN</name>
<accession>A0A2U1LTJ9</accession>
<feature type="region of interest" description="Disordered" evidence="7">
    <location>
        <begin position="261"/>
        <end position="321"/>
    </location>
</feature>
<feature type="compositionally biased region" description="Basic and acidic residues" evidence="7">
    <location>
        <begin position="818"/>
        <end position="829"/>
    </location>
</feature>
<evidence type="ECO:0000256" key="3">
    <source>
        <dbReference type="ARBA" id="ARBA00022737"/>
    </source>
</evidence>
<dbReference type="SMART" id="SM00249">
    <property type="entry name" value="PHD"/>
    <property type="match status" value="3"/>
</dbReference>
<keyword evidence="6" id="KW-0539">Nucleus</keyword>
<dbReference type="EMBL" id="PKPP01007826">
    <property type="protein sequence ID" value="PWA52332.1"/>
    <property type="molecule type" value="Genomic_DNA"/>
</dbReference>
<dbReference type="PANTHER" id="PTHR46235">
    <property type="entry name" value="PHD FINGER-CONTAINING PROTEIN DDB_G0268158"/>
    <property type="match status" value="1"/>
</dbReference>
<evidence type="ECO:0000256" key="4">
    <source>
        <dbReference type="ARBA" id="ARBA00022771"/>
    </source>
</evidence>
<feature type="compositionally biased region" description="Basic and acidic residues" evidence="7">
    <location>
        <begin position="948"/>
        <end position="958"/>
    </location>
</feature>
<keyword evidence="10" id="KW-1185">Reference proteome</keyword>
<dbReference type="Gene3D" id="3.30.40.10">
    <property type="entry name" value="Zinc/RING finger domain, C3HC4 (zinc finger)"/>
    <property type="match status" value="2"/>
</dbReference>
<protein>
    <submittedName>
        <fullName evidence="9">Zinc finger, PHD-type</fullName>
    </submittedName>
</protein>
<dbReference type="Pfam" id="PF22908">
    <property type="entry name" value="PHD_NSD"/>
    <property type="match status" value="1"/>
</dbReference>
<feature type="domain" description="Zinc finger PHD-type" evidence="8">
    <location>
        <begin position="323"/>
        <end position="380"/>
    </location>
</feature>
<evidence type="ECO:0000256" key="5">
    <source>
        <dbReference type="ARBA" id="ARBA00022833"/>
    </source>
</evidence>
<comment type="subcellular location">
    <subcellularLocation>
        <location evidence="1">Nucleus</location>
    </subcellularLocation>
</comment>
<evidence type="ECO:0000256" key="7">
    <source>
        <dbReference type="SAM" id="MobiDB-lite"/>
    </source>
</evidence>
<evidence type="ECO:0000256" key="1">
    <source>
        <dbReference type="ARBA" id="ARBA00004123"/>
    </source>
</evidence>